<dbReference type="SUPFAM" id="SSF81321">
    <property type="entry name" value="Family A G protein-coupled receptor-like"/>
    <property type="match status" value="1"/>
</dbReference>
<dbReference type="Gene3D" id="1.20.1070.10">
    <property type="entry name" value="Rhodopsin 7-helix transmembrane proteins"/>
    <property type="match status" value="1"/>
</dbReference>
<comment type="similarity">
    <text evidence="2 17">Belongs to the G-protein coupled receptor 1 family.</text>
</comment>
<feature type="compositionally biased region" description="Polar residues" evidence="18">
    <location>
        <begin position="425"/>
        <end position="440"/>
    </location>
</feature>
<feature type="compositionally biased region" description="Basic and acidic residues" evidence="18">
    <location>
        <begin position="415"/>
        <end position="424"/>
    </location>
</feature>
<evidence type="ECO:0000256" key="11">
    <source>
        <dbReference type="ARBA" id="ARBA00059793"/>
    </source>
</evidence>
<protein>
    <recommendedName>
        <fullName evidence="12">Pyroglutamylated RF-amide peptide receptor</fullName>
    </recommendedName>
    <alternativeName>
        <fullName evidence="13">AQ27</fullName>
    </alternativeName>
    <alternativeName>
        <fullName evidence="15">G-protein coupled receptor 103</fullName>
    </alternativeName>
    <alternativeName>
        <fullName evidence="14">Orexigenic neuropeptide QRFP receptor</fullName>
    </alternativeName>
    <alternativeName>
        <fullName evidence="16">SP9155</fullName>
    </alternativeName>
</protein>
<comment type="function">
    <text evidence="11">Receptor for the orexigenic neuropeptide QRFP. The activity of this receptor is mediated by G proteins that modulate adenylate cyclase activity and intracellular calcium levels.</text>
</comment>
<evidence type="ECO:0000313" key="22">
    <source>
        <dbReference type="Proteomes" id="UP000007635"/>
    </source>
</evidence>
<feature type="transmembrane region" description="Helical" evidence="19">
    <location>
        <begin position="58"/>
        <end position="79"/>
    </location>
</feature>
<dbReference type="Pfam" id="PF00001">
    <property type="entry name" value="7tm_1"/>
    <property type="match status" value="1"/>
</dbReference>
<dbReference type="RefSeq" id="XP_040032760.1">
    <property type="nucleotide sequence ID" value="XM_040176826.1"/>
</dbReference>
<evidence type="ECO:0000256" key="6">
    <source>
        <dbReference type="ARBA" id="ARBA00023040"/>
    </source>
</evidence>
<feature type="transmembrane region" description="Helical" evidence="19">
    <location>
        <begin position="132"/>
        <end position="150"/>
    </location>
</feature>
<dbReference type="GO" id="GO:0042277">
    <property type="term" value="F:peptide binding"/>
    <property type="evidence" value="ECO:0007669"/>
    <property type="project" value="TreeGrafter"/>
</dbReference>
<keyword evidence="10 17" id="KW-0807">Transducer</keyword>
<dbReference type="GeneID" id="120819425"/>
<dbReference type="InterPro" id="IPR017452">
    <property type="entry name" value="GPCR_Rhodpsn_7TM"/>
</dbReference>
<organism evidence="21 22">
    <name type="scientific">Gasterosteus aculeatus aculeatus</name>
    <name type="common">three-spined stickleback</name>
    <dbReference type="NCBI Taxonomy" id="481459"/>
    <lineage>
        <taxon>Eukaryota</taxon>
        <taxon>Metazoa</taxon>
        <taxon>Chordata</taxon>
        <taxon>Craniata</taxon>
        <taxon>Vertebrata</taxon>
        <taxon>Euteleostomi</taxon>
        <taxon>Actinopterygii</taxon>
        <taxon>Neopterygii</taxon>
        <taxon>Teleostei</taxon>
        <taxon>Neoteleostei</taxon>
        <taxon>Acanthomorphata</taxon>
        <taxon>Eupercaria</taxon>
        <taxon>Perciformes</taxon>
        <taxon>Cottioidei</taxon>
        <taxon>Gasterosteales</taxon>
        <taxon>Gasterosteidae</taxon>
        <taxon>Gasterosteus</taxon>
    </lineage>
</organism>
<evidence type="ECO:0000256" key="17">
    <source>
        <dbReference type="RuleBase" id="RU000688"/>
    </source>
</evidence>
<evidence type="ECO:0000256" key="8">
    <source>
        <dbReference type="ARBA" id="ARBA00023170"/>
    </source>
</evidence>
<evidence type="ECO:0000256" key="5">
    <source>
        <dbReference type="ARBA" id="ARBA00022989"/>
    </source>
</evidence>
<dbReference type="GO" id="GO:0004983">
    <property type="term" value="F:neuropeptide Y receptor activity"/>
    <property type="evidence" value="ECO:0007669"/>
    <property type="project" value="InterPro"/>
</dbReference>
<dbReference type="PANTHER" id="PTHR24241">
    <property type="entry name" value="NEUROPEPTIDE RECEPTOR-RELATED G-PROTEIN COUPLED RECEPTOR"/>
    <property type="match status" value="1"/>
</dbReference>
<dbReference type="FunFam" id="1.20.1070.10:FF:000227">
    <property type="entry name" value="Pyroglutamylated RFamide peptide receptor a"/>
    <property type="match status" value="1"/>
</dbReference>
<dbReference type="PROSITE" id="PS00237">
    <property type="entry name" value="G_PROTEIN_RECEP_F1_1"/>
    <property type="match status" value="1"/>
</dbReference>
<keyword evidence="5 19" id="KW-1133">Transmembrane helix</keyword>
<reference evidence="21" key="2">
    <citation type="submission" date="2025-08" db="UniProtKB">
        <authorList>
            <consortium name="Ensembl"/>
        </authorList>
    </citation>
    <scope>IDENTIFICATION</scope>
</reference>
<sequence length="440" mass="49666">MAAASTDSGQGSTKITPEALREMLQRYNLSRQEFINTYQIQPLVYIPELPYSAKTTFVIMYVVIFLLALAGNSLVIYIVVKKRAIQTATDIFICSLAVSDLLITFFCIPFTLLQNVSSQWFGGVLVCKAVPFVQTTAIVTGILTMTCIAVERYQGIVFPLKMRRQYSSKRAYNMLGLVWTASVIVGSPMLFVQQLEVKYDFLYDHYHVCCQESWRSLTHRQAYTTFIMVALFLLPLAAMLFLYTRIGIELWIRKRVGDSSVLSTMNHREVSKISRKKKRAVKMMITIVLLFTVCWAPFHTVHMLFEYHDLEVKYDGVTLNMIIAVVQAIGFFNSFNNPIVYAFMNENFKKSCVSTLSRCLRKPNLQRGAAVVPKASVQFIKPRSREAFPESGEGDGANQLSAEKGPSTSLQGKSTLERNEREKASTIQTDLAANSSSQVK</sequence>
<evidence type="ECO:0000256" key="13">
    <source>
        <dbReference type="ARBA" id="ARBA00079726"/>
    </source>
</evidence>
<keyword evidence="4 17" id="KW-0812">Transmembrane</keyword>
<feature type="transmembrane region" description="Helical" evidence="19">
    <location>
        <begin position="318"/>
        <end position="335"/>
    </location>
</feature>
<dbReference type="GO" id="GO:0032870">
    <property type="term" value="P:cellular response to hormone stimulus"/>
    <property type="evidence" value="ECO:0007669"/>
    <property type="project" value="TreeGrafter"/>
</dbReference>
<evidence type="ECO:0000256" key="18">
    <source>
        <dbReference type="SAM" id="MobiDB-lite"/>
    </source>
</evidence>
<accession>A0AAQ4RLG2</accession>
<evidence type="ECO:0000256" key="10">
    <source>
        <dbReference type="ARBA" id="ARBA00023224"/>
    </source>
</evidence>
<dbReference type="PRINTS" id="PR01012">
    <property type="entry name" value="NRPEPTIDEYR"/>
</dbReference>
<evidence type="ECO:0000256" key="7">
    <source>
        <dbReference type="ARBA" id="ARBA00023136"/>
    </source>
</evidence>
<feature type="transmembrane region" description="Helical" evidence="19">
    <location>
        <begin position="171"/>
        <end position="192"/>
    </location>
</feature>
<dbReference type="GeneTree" id="ENSGT01150000286926"/>
<feature type="domain" description="G-protein coupled receptors family 1 profile" evidence="20">
    <location>
        <begin position="71"/>
        <end position="341"/>
    </location>
</feature>
<reference evidence="21" key="3">
    <citation type="submission" date="2025-09" db="UniProtKB">
        <authorList>
            <consortium name="Ensembl"/>
        </authorList>
    </citation>
    <scope>IDENTIFICATION</scope>
</reference>
<keyword evidence="7 19" id="KW-0472">Membrane</keyword>
<keyword evidence="22" id="KW-1185">Reference proteome</keyword>
<dbReference type="GO" id="GO:0005886">
    <property type="term" value="C:plasma membrane"/>
    <property type="evidence" value="ECO:0007669"/>
    <property type="project" value="UniProtKB-SubCell"/>
</dbReference>
<feature type="transmembrane region" description="Helical" evidence="19">
    <location>
        <begin position="222"/>
        <end position="244"/>
    </location>
</feature>
<proteinExistence type="inferred from homology"/>
<evidence type="ECO:0000256" key="19">
    <source>
        <dbReference type="SAM" id="Phobius"/>
    </source>
</evidence>
<keyword evidence="3" id="KW-1003">Cell membrane</keyword>
<dbReference type="AlphaFoldDB" id="A0AAQ4RLG2"/>
<name>A0AAQ4RLG2_GASAC</name>
<dbReference type="Ensembl" id="ENSGACT00000036372.1">
    <property type="protein sequence ID" value="ENSGACP00000063517.1"/>
    <property type="gene ID" value="ENSGACG00000002317.2"/>
</dbReference>
<feature type="region of interest" description="Disordered" evidence="18">
    <location>
        <begin position="386"/>
        <end position="440"/>
    </location>
</feature>
<evidence type="ECO:0000256" key="1">
    <source>
        <dbReference type="ARBA" id="ARBA00004651"/>
    </source>
</evidence>
<dbReference type="PRINTS" id="PR00237">
    <property type="entry name" value="GPCRRHODOPSN"/>
</dbReference>
<evidence type="ECO:0000256" key="14">
    <source>
        <dbReference type="ARBA" id="ARBA00079958"/>
    </source>
</evidence>
<evidence type="ECO:0000313" key="21">
    <source>
        <dbReference type="Ensembl" id="ENSGACP00000063517.1"/>
    </source>
</evidence>
<evidence type="ECO:0000256" key="2">
    <source>
        <dbReference type="ARBA" id="ARBA00010663"/>
    </source>
</evidence>
<evidence type="ECO:0000256" key="16">
    <source>
        <dbReference type="ARBA" id="ARBA00082238"/>
    </source>
</evidence>
<comment type="subcellular location">
    <subcellularLocation>
        <location evidence="1">Cell membrane</location>
        <topology evidence="1">Multi-pass membrane protein</topology>
    </subcellularLocation>
</comment>
<keyword evidence="8 17" id="KW-0675">Receptor</keyword>
<dbReference type="CDD" id="cd15205">
    <property type="entry name" value="7tmA_QRFPR"/>
    <property type="match status" value="1"/>
</dbReference>
<dbReference type="InterPro" id="IPR000611">
    <property type="entry name" value="NPY_rcpt"/>
</dbReference>
<reference evidence="21 22" key="1">
    <citation type="journal article" date="2021" name="G3 (Bethesda)">
        <title>Improved contiguity of the threespine stickleback genome using long-read sequencing.</title>
        <authorList>
            <person name="Nath S."/>
            <person name="Shaw D.E."/>
            <person name="White M.A."/>
        </authorList>
    </citation>
    <scope>NUCLEOTIDE SEQUENCE [LARGE SCALE GENOMIC DNA]</scope>
    <source>
        <strain evidence="21 22">Lake Benthic</strain>
    </source>
</reference>
<feature type="compositionally biased region" description="Polar residues" evidence="18">
    <location>
        <begin position="398"/>
        <end position="414"/>
    </location>
</feature>
<dbReference type="InterPro" id="IPR000276">
    <property type="entry name" value="GPCR_Rhodpsn"/>
</dbReference>
<evidence type="ECO:0000256" key="9">
    <source>
        <dbReference type="ARBA" id="ARBA00023180"/>
    </source>
</evidence>
<dbReference type="PANTHER" id="PTHR24241:SF143">
    <property type="entry name" value="PYROGLUTAMYLATED RFAMIDE PEPTIDE RECEPTOR-RELATED"/>
    <property type="match status" value="1"/>
</dbReference>
<feature type="transmembrane region" description="Helical" evidence="19">
    <location>
        <begin position="91"/>
        <end position="112"/>
    </location>
</feature>
<dbReference type="Proteomes" id="UP000007635">
    <property type="component" value="Chromosome V"/>
</dbReference>
<evidence type="ECO:0000256" key="3">
    <source>
        <dbReference type="ARBA" id="ARBA00022475"/>
    </source>
</evidence>
<dbReference type="PROSITE" id="PS50262">
    <property type="entry name" value="G_PROTEIN_RECEP_F1_2"/>
    <property type="match status" value="1"/>
</dbReference>
<evidence type="ECO:0000256" key="15">
    <source>
        <dbReference type="ARBA" id="ARBA00082019"/>
    </source>
</evidence>
<keyword evidence="9" id="KW-0325">Glycoprotein</keyword>
<dbReference type="KEGG" id="gat:120819425"/>
<feature type="transmembrane region" description="Helical" evidence="19">
    <location>
        <begin position="280"/>
        <end position="298"/>
    </location>
</feature>
<keyword evidence="6 17" id="KW-0297">G-protein coupled receptor</keyword>
<evidence type="ECO:0000256" key="4">
    <source>
        <dbReference type="ARBA" id="ARBA00022692"/>
    </source>
</evidence>
<evidence type="ECO:0000256" key="12">
    <source>
        <dbReference type="ARBA" id="ARBA00070590"/>
    </source>
</evidence>
<evidence type="ECO:0000259" key="20">
    <source>
        <dbReference type="PROSITE" id="PS50262"/>
    </source>
</evidence>